<feature type="non-terminal residue" evidence="1">
    <location>
        <position position="127"/>
    </location>
</feature>
<name>A0ACC1TLC2_9AGAR</name>
<dbReference type="Proteomes" id="UP001163835">
    <property type="component" value="Unassembled WGS sequence"/>
</dbReference>
<dbReference type="EMBL" id="MU795583">
    <property type="protein sequence ID" value="KAJ3805517.1"/>
    <property type="molecule type" value="Genomic_DNA"/>
</dbReference>
<comment type="caution">
    <text evidence="1">The sequence shown here is derived from an EMBL/GenBank/DDBJ whole genome shotgun (WGS) entry which is preliminary data.</text>
</comment>
<reference evidence="1" key="1">
    <citation type="submission" date="2022-09" db="EMBL/GenBank/DDBJ databases">
        <title>A Global Phylogenomic Analysis of the Shiitake Genus Lentinula.</title>
        <authorList>
            <consortium name="DOE Joint Genome Institute"/>
            <person name="Sierra-Patev S."/>
            <person name="Min B."/>
            <person name="Naranjo-Ortiz M."/>
            <person name="Looney B."/>
            <person name="Konkel Z."/>
            <person name="Slot J.C."/>
            <person name="Sakamoto Y."/>
            <person name="Steenwyk J.L."/>
            <person name="Rokas A."/>
            <person name="Carro J."/>
            <person name="Camarero S."/>
            <person name="Ferreira P."/>
            <person name="Molpeceres G."/>
            <person name="Ruiz-Duenas F.J."/>
            <person name="Serrano A."/>
            <person name="Henrissat B."/>
            <person name="Drula E."/>
            <person name="Hughes K.W."/>
            <person name="Mata J.L."/>
            <person name="Ishikawa N.K."/>
            <person name="Vargas-Isla R."/>
            <person name="Ushijima S."/>
            <person name="Smith C.A."/>
            <person name="Ahrendt S."/>
            <person name="Andreopoulos W."/>
            <person name="He G."/>
            <person name="Labutti K."/>
            <person name="Lipzen A."/>
            <person name="Ng V."/>
            <person name="Riley R."/>
            <person name="Sandor L."/>
            <person name="Barry K."/>
            <person name="Martinez A.T."/>
            <person name="Xiao Y."/>
            <person name="Gibbons J.G."/>
            <person name="Terashima K."/>
            <person name="Grigoriev I.V."/>
            <person name="Hibbett D.S."/>
        </authorList>
    </citation>
    <scope>NUCLEOTIDE SEQUENCE</scope>
    <source>
        <strain evidence="1">TMI1499</strain>
    </source>
</reference>
<evidence type="ECO:0000313" key="2">
    <source>
        <dbReference type="Proteomes" id="UP001163835"/>
    </source>
</evidence>
<organism evidence="1 2">
    <name type="scientific">Lentinula aff. lateritia</name>
    <dbReference type="NCBI Taxonomy" id="2804960"/>
    <lineage>
        <taxon>Eukaryota</taxon>
        <taxon>Fungi</taxon>
        <taxon>Dikarya</taxon>
        <taxon>Basidiomycota</taxon>
        <taxon>Agaricomycotina</taxon>
        <taxon>Agaricomycetes</taxon>
        <taxon>Agaricomycetidae</taxon>
        <taxon>Agaricales</taxon>
        <taxon>Marasmiineae</taxon>
        <taxon>Omphalotaceae</taxon>
        <taxon>Lentinula</taxon>
    </lineage>
</organism>
<evidence type="ECO:0000313" key="1">
    <source>
        <dbReference type="EMBL" id="KAJ3805517.1"/>
    </source>
</evidence>
<sequence length="127" mass="14647">FAQDGIKLETLENYIKDPQVNGPKLRNTRIDKFAADVKSMKASPWNRAVAYKFAEKAKEIVANCRDGRFGTAPIDWNKLFNDRLYTVYVYKDIIDARPLPGETKDDLVLRLALKQDKRKERSANRSI</sequence>
<feature type="non-terminal residue" evidence="1">
    <location>
        <position position="1"/>
    </location>
</feature>
<gene>
    <name evidence="1" type="ORF">F5876DRAFT_4166</name>
</gene>
<accession>A0ACC1TLC2</accession>
<proteinExistence type="predicted"/>
<keyword evidence="2" id="KW-1185">Reference proteome</keyword>
<protein>
    <submittedName>
        <fullName evidence="1">Uncharacterized protein</fullName>
    </submittedName>
</protein>